<dbReference type="AlphaFoldDB" id="A0A4R3KMM8"/>
<dbReference type="Pfam" id="PF07940">
    <property type="entry name" value="Hepar_II_III_C"/>
    <property type="match status" value="1"/>
</dbReference>
<keyword evidence="4" id="KW-0456">Lyase</keyword>
<dbReference type="InterPro" id="IPR012480">
    <property type="entry name" value="Hepar_II_III_C"/>
</dbReference>
<comment type="subcellular location">
    <subcellularLocation>
        <location evidence="1">Periplasm</location>
    </subcellularLocation>
</comment>
<dbReference type="PANTHER" id="PTHR39210:SF1">
    <property type="entry name" value="HEPARIN-SULFATE LYASE"/>
    <property type="match status" value="1"/>
</dbReference>
<evidence type="ECO:0000259" key="5">
    <source>
        <dbReference type="Pfam" id="PF07940"/>
    </source>
</evidence>
<accession>A0A4R3KMM8</accession>
<name>A0A4R3KMM8_9SPHI</name>
<dbReference type="Gene3D" id="1.50.10.100">
    <property type="entry name" value="Chondroitin AC/alginate lyase"/>
    <property type="match status" value="1"/>
</dbReference>
<dbReference type="EMBL" id="SMAD01000017">
    <property type="protein sequence ID" value="TCS84851.1"/>
    <property type="molecule type" value="Genomic_DNA"/>
</dbReference>
<gene>
    <name evidence="7" type="ORF">EDD80_11729</name>
</gene>
<sequence>MSFLTLLRTIRYLKFKQVYYQVRYRLVPERSMPYNPATIEIDPEAAFSRQEMPHSPVSSAVSLSFTKSEQSYSFRFVGHTAVFEGEIDWNFSNYGKLWTYNLNYFEFLLSAGCSEQTGLSLIENYIKRFSSLKDGLEPYPTSLRIINWVKFMVAHRRPDPYLLKAIYWQCSRLSGRLEYHIMGNHLLENGFALVIGGCFLQQPGFYNTGKYIVLVELEKQILADGGHFEQSPMYHHIILHRLLDTINLLQHSRKFNGCEEFEARLRSYASSMISWMHNMSFSDKSFPCFNDAVAGIAPDSAQLADYSGELDIPAVNKELKESGYRMWKKNNAEFCFDAGNVTAGYQAGHTHADTFSFCVHLHGRPVIVDTGVSTYEKNVRRLLERSTCMHNTVTINELNSSEVWRGFRLGRRANVRIIMEAPYRLVAVHDGYERQKCAHQRTFDWCDDTLLIEDFLKGSTRETVAVSRLHFHPDRKIHINGNKIYVDKDAWIEAIGFDEIILETYSNCNAYNDLVPAQRIAGRFSSVAKWRLTLL</sequence>
<evidence type="ECO:0000256" key="1">
    <source>
        <dbReference type="ARBA" id="ARBA00004418"/>
    </source>
</evidence>
<protein>
    <submittedName>
        <fullName evidence="7">Heparinase II/III-like protein</fullName>
    </submittedName>
</protein>
<evidence type="ECO:0000256" key="2">
    <source>
        <dbReference type="ARBA" id="ARBA00022729"/>
    </source>
</evidence>
<dbReference type="GO" id="GO:0016829">
    <property type="term" value="F:lyase activity"/>
    <property type="evidence" value="ECO:0007669"/>
    <property type="project" value="UniProtKB-KW"/>
</dbReference>
<dbReference type="Pfam" id="PF16889">
    <property type="entry name" value="Hepar_II_III_N"/>
    <property type="match status" value="1"/>
</dbReference>
<dbReference type="InterPro" id="IPR008929">
    <property type="entry name" value="Chondroitin_lyas"/>
</dbReference>
<evidence type="ECO:0000313" key="8">
    <source>
        <dbReference type="Proteomes" id="UP000295807"/>
    </source>
</evidence>
<dbReference type="InterPro" id="IPR031680">
    <property type="entry name" value="Hepar_II_III_N"/>
</dbReference>
<dbReference type="PANTHER" id="PTHR39210">
    <property type="entry name" value="HEPARIN-SULFATE LYASE"/>
    <property type="match status" value="1"/>
</dbReference>
<dbReference type="SUPFAM" id="SSF48230">
    <property type="entry name" value="Chondroitin AC/alginate lyase"/>
    <property type="match status" value="1"/>
</dbReference>
<evidence type="ECO:0000259" key="6">
    <source>
        <dbReference type="Pfam" id="PF16889"/>
    </source>
</evidence>
<dbReference type="Proteomes" id="UP000295807">
    <property type="component" value="Unassembled WGS sequence"/>
</dbReference>
<evidence type="ECO:0000256" key="3">
    <source>
        <dbReference type="ARBA" id="ARBA00022764"/>
    </source>
</evidence>
<proteinExistence type="predicted"/>
<keyword evidence="8" id="KW-1185">Reference proteome</keyword>
<feature type="domain" description="Heparin-sulfate lyase N-terminal" evidence="6">
    <location>
        <begin position="178"/>
        <end position="294"/>
    </location>
</feature>
<comment type="caution">
    <text evidence="7">The sequence shown here is derived from an EMBL/GenBank/DDBJ whole genome shotgun (WGS) entry which is preliminary data.</text>
</comment>
<evidence type="ECO:0000256" key="4">
    <source>
        <dbReference type="ARBA" id="ARBA00023239"/>
    </source>
</evidence>
<evidence type="ECO:0000313" key="7">
    <source>
        <dbReference type="EMBL" id="TCS84851.1"/>
    </source>
</evidence>
<feature type="domain" description="Heparinase II/III-like C-terminal" evidence="5">
    <location>
        <begin position="317"/>
        <end position="512"/>
    </location>
</feature>
<dbReference type="GO" id="GO:0042597">
    <property type="term" value="C:periplasmic space"/>
    <property type="evidence" value="ECO:0007669"/>
    <property type="project" value="UniProtKB-SubCell"/>
</dbReference>
<keyword evidence="2" id="KW-0732">Signal</keyword>
<dbReference type="OrthoDB" id="7335480at2"/>
<dbReference type="Gene3D" id="2.70.98.70">
    <property type="match status" value="1"/>
</dbReference>
<reference evidence="7 8" key="1">
    <citation type="submission" date="2019-03" db="EMBL/GenBank/DDBJ databases">
        <title>Genomic Encyclopedia of Type Strains, Phase IV (KMG-IV): sequencing the most valuable type-strain genomes for metagenomic binning, comparative biology and taxonomic classification.</title>
        <authorList>
            <person name="Goeker M."/>
        </authorList>
    </citation>
    <scope>NUCLEOTIDE SEQUENCE [LARGE SCALE GENOMIC DNA]</scope>
    <source>
        <strain evidence="7 8">DSM 21100</strain>
    </source>
</reference>
<organism evidence="7 8">
    <name type="scientific">Anseongella ginsenosidimutans</name>
    <dbReference type="NCBI Taxonomy" id="496056"/>
    <lineage>
        <taxon>Bacteria</taxon>
        <taxon>Pseudomonadati</taxon>
        <taxon>Bacteroidota</taxon>
        <taxon>Sphingobacteriia</taxon>
        <taxon>Sphingobacteriales</taxon>
        <taxon>Sphingobacteriaceae</taxon>
        <taxon>Anseongella</taxon>
    </lineage>
</organism>
<keyword evidence="3" id="KW-0574">Periplasm</keyword>